<keyword evidence="1" id="KW-0175">Coiled coil</keyword>
<proteinExistence type="predicted"/>
<accession>A0A6L2M3R5</accession>
<sequence>MESLRESILERAKHKREKDRRVNDRVMQSKERKDDSSKTLDAGLVDTESNETESERGILSSRSRNDTHTDDADINYVNDKQPMAEVQLSAEHNILANEKQHFGQSGSVYDTYLLEKVKRNTTPESTDMSHRGREINQNADAKKCQVSCPLLDQSFDNMTTKFSNQFLESENISLKKTVAQLQKDISRMETHCVNMELKYQNQVLKRGQHGQILNETSNEANIKREINILETRNIDLERSVARLLAENEKLNKKNEHLKQTYKDLSDYIRKTSVQTKDHADSLIVQLNWKPVLQPPKNQLVVRQPNAFKSKRPNFSKPRFASQVDVNNVLSKLVTPHYLPKVRESARAKPHHVNAPSSSRNSKKESYCSNDMAYNYYLEEAKKKTQDKNRNLKPKEMPFAKIHHTLNACTPKPMSNNQTSKNWPASKSCEETLKAMQKADHSRNPSSFLDFKNFVCSTC</sequence>
<dbReference type="AlphaFoldDB" id="A0A6L2M3R5"/>
<evidence type="ECO:0000256" key="2">
    <source>
        <dbReference type="SAM" id="MobiDB-lite"/>
    </source>
</evidence>
<name>A0A6L2M3R5_TANCI</name>
<feature type="region of interest" description="Disordered" evidence="2">
    <location>
        <begin position="342"/>
        <end position="364"/>
    </location>
</feature>
<organism evidence="3">
    <name type="scientific">Tanacetum cinerariifolium</name>
    <name type="common">Dalmatian daisy</name>
    <name type="synonym">Chrysanthemum cinerariifolium</name>
    <dbReference type="NCBI Taxonomy" id="118510"/>
    <lineage>
        <taxon>Eukaryota</taxon>
        <taxon>Viridiplantae</taxon>
        <taxon>Streptophyta</taxon>
        <taxon>Embryophyta</taxon>
        <taxon>Tracheophyta</taxon>
        <taxon>Spermatophyta</taxon>
        <taxon>Magnoliopsida</taxon>
        <taxon>eudicotyledons</taxon>
        <taxon>Gunneridae</taxon>
        <taxon>Pentapetalae</taxon>
        <taxon>asterids</taxon>
        <taxon>campanulids</taxon>
        <taxon>Asterales</taxon>
        <taxon>Asteraceae</taxon>
        <taxon>Asteroideae</taxon>
        <taxon>Anthemideae</taxon>
        <taxon>Anthemidinae</taxon>
        <taxon>Tanacetum</taxon>
    </lineage>
</organism>
<dbReference type="EMBL" id="BKCJ010005786">
    <property type="protein sequence ID" value="GEU68631.1"/>
    <property type="molecule type" value="Genomic_DNA"/>
</dbReference>
<evidence type="ECO:0000313" key="3">
    <source>
        <dbReference type="EMBL" id="GEU68631.1"/>
    </source>
</evidence>
<protein>
    <submittedName>
        <fullName evidence="3">Uncharacterized protein</fullName>
    </submittedName>
</protein>
<feature type="compositionally biased region" description="Basic and acidic residues" evidence="2">
    <location>
        <begin position="1"/>
        <end position="11"/>
    </location>
</feature>
<feature type="coiled-coil region" evidence="1">
    <location>
        <begin position="164"/>
        <end position="267"/>
    </location>
</feature>
<feature type="region of interest" description="Disordered" evidence="2">
    <location>
        <begin position="1"/>
        <end position="72"/>
    </location>
</feature>
<gene>
    <name evidence="3" type="ORF">Tci_040609</name>
</gene>
<reference evidence="3" key="1">
    <citation type="journal article" date="2019" name="Sci. Rep.">
        <title>Draft genome of Tanacetum cinerariifolium, the natural source of mosquito coil.</title>
        <authorList>
            <person name="Yamashiro T."/>
            <person name="Shiraishi A."/>
            <person name="Satake H."/>
            <person name="Nakayama K."/>
        </authorList>
    </citation>
    <scope>NUCLEOTIDE SEQUENCE</scope>
</reference>
<evidence type="ECO:0000256" key="1">
    <source>
        <dbReference type="SAM" id="Coils"/>
    </source>
</evidence>
<comment type="caution">
    <text evidence="3">The sequence shown here is derived from an EMBL/GenBank/DDBJ whole genome shotgun (WGS) entry which is preliminary data.</text>
</comment>
<feature type="compositionally biased region" description="Basic and acidic residues" evidence="2">
    <location>
        <begin position="19"/>
        <end position="38"/>
    </location>
</feature>